<reference evidence="5 6" key="1">
    <citation type="journal article" date="2015" name="Genome Biol. Evol.">
        <title>Comparative Genomics of a Bacterivorous Green Alga Reveals Evolutionary Causalities and Consequences of Phago-Mixotrophic Mode of Nutrition.</title>
        <authorList>
            <person name="Burns J.A."/>
            <person name="Paasch A."/>
            <person name="Narechania A."/>
            <person name="Kim E."/>
        </authorList>
    </citation>
    <scope>NUCLEOTIDE SEQUENCE [LARGE SCALE GENOMIC DNA]</scope>
    <source>
        <strain evidence="5 6">PLY_AMNH</strain>
    </source>
</reference>
<dbReference type="GO" id="GO:0042803">
    <property type="term" value="F:protein homodimerization activity"/>
    <property type="evidence" value="ECO:0007669"/>
    <property type="project" value="TreeGrafter"/>
</dbReference>
<dbReference type="Gene3D" id="1.10.10.10">
    <property type="entry name" value="Winged helix-like DNA-binding domain superfamily/Winged helix DNA-binding domain"/>
    <property type="match status" value="1"/>
</dbReference>
<comment type="caution">
    <text evidence="5">The sequence shown here is derived from an EMBL/GenBank/DDBJ whole genome shotgun (WGS) entry which is preliminary data.</text>
</comment>
<dbReference type="InterPro" id="IPR036390">
    <property type="entry name" value="WH_DNA-bd_sf"/>
</dbReference>
<dbReference type="GO" id="GO:0000814">
    <property type="term" value="C:ESCRT II complex"/>
    <property type="evidence" value="ECO:0007669"/>
    <property type="project" value="InterPro"/>
</dbReference>
<evidence type="ECO:0000313" key="6">
    <source>
        <dbReference type="Proteomes" id="UP001190700"/>
    </source>
</evidence>
<gene>
    <name evidence="5" type="ORF">CYMTET_33508</name>
</gene>
<dbReference type="Pfam" id="PF05871">
    <property type="entry name" value="ESCRT-II"/>
    <property type="match status" value="1"/>
</dbReference>
<dbReference type="AlphaFoldDB" id="A0AAE0KQT8"/>
<proteinExistence type="inferred from homology"/>
<dbReference type="FunFam" id="1.10.10.10:FF:000141">
    <property type="entry name" value="vacuolar protein-sorting-associated protein 25"/>
    <property type="match status" value="1"/>
</dbReference>
<dbReference type="InterPro" id="IPR014041">
    <property type="entry name" value="ESCRT-II_cplx_Vps25-sub_N"/>
</dbReference>
<name>A0AAE0KQT8_9CHLO</name>
<accession>A0AAE0KQT8</accession>
<dbReference type="GO" id="GO:0043328">
    <property type="term" value="P:protein transport to vacuole involved in ubiquitin-dependent protein catabolic process via the multivesicular body sorting pathway"/>
    <property type="evidence" value="ECO:0007669"/>
    <property type="project" value="TreeGrafter"/>
</dbReference>
<dbReference type="PANTHER" id="PTHR13149:SF0">
    <property type="entry name" value="VACUOLAR PROTEIN-SORTING-ASSOCIATED PROTEIN 25"/>
    <property type="match status" value="1"/>
</dbReference>
<dbReference type="Gene3D" id="1.10.10.570">
    <property type="entry name" value="Winged helix' DNA-binding domain. Chain C. Domain 1"/>
    <property type="match status" value="1"/>
</dbReference>
<evidence type="ECO:0000256" key="2">
    <source>
        <dbReference type="ARBA" id="ARBA00022448"/>
    </source>
</evidence>
<keyword evidence="6" id="KW-1185">Reference proteome</keyword>
<dbReference type="GO" id="GO:0005198">
    <property type="term" value="F:structural molecule activity"/>
    <property type="evidence" value="ECO:0007669"/>
    <property type="project" value="TreeGrafter"/>
</dbReference>
<comment type="similarity">
    <text evidence="1">Belongs to the VPS25 family.</text>
</comment>
<dbReference type="EMBL" id="LGRX02020550">
    <property type="protein sequence ID" value="KAK3257401.1"/>
    <property type="molecule type" value="Genomic_DNA"/>
</dbReference>
<sequence>MSSQNDFTFPFFYSYPPYFTLQPVKDTRDKQIALWKELILRYCRHHKVFVLDIADDSELFANSTIKRRLDTDARISILEDVVSSGSGLWLREKQRCLILWHNIPKWAEILCDWVKNNALYDEPMTLEEIVNGIESQGTEIHGVHMEILLRAVQHLEKLGRARLFQGTLDGAEGVKFFP</sequence>
<dbReference type="PANTHER" id="PTHR13149">
    <property type="entry name" value="VACUOLAR PROTEIN SORTING-ASSOCIATED PROTEIN VPS25"/>
    <property type="match status" value="1"/>
</dbReference>
<organism evidence="5 6">
    <name type="scientific">Cymbomonas tetramitiformis</name>
    <dbReference type="NCBI Taxonomy" id="36881"/>
    <lineage>
        <taxon>Eukaryota</taxon>
        <taxon>Viridiplantae</taxon>
        <taxon>Chlorophyta</taxon>
        <taxon>Pyramimonadophyceae</taxon>
        <taxon>Pyramimonadales</taxon>
        <taxon>Pyramimonadaceae</taxon>
        <taxon>Cymbomonas</taxon>
    </lineage>
</organism>
<evidence type="ECO:0000313" key="5">
    <source>
        <dbReference type="EMBL" id="KAK3257401.1"/>
    </source>
</evidence>
<protein>
    <recommendedName>
        <fullName evidence="4">ESCRT-II complex subunit VPS25</fullName>
    </recommendedName>
</protein>
<dbReference type="SUPFAM" id="SSF46785">
    <property type="entry name" value="Winged helix' DNA-binding domain"/>
    <property type="match status" value="2"/>
</dbReference>
<dbReference type="Proteomes" id="UP001190700">
    <property type="component" value="Unassembled WGS sequence"/>
</dbReference>
<evidence type="ECO:0000256" key="1">
    <source>
        <dbReference type="ARBA" id="ARBA00009674"/>
    </source>
</evidence>
<dbReference type="InterPro" id="IPR036388">
    <property type="entry name" value="WH-like_DNA-bd_sf"/>
</dbReference>
<dbReference type="GO" id="GO:0016236">
    <property type="term" value="P:macroautophagy"/>
    <property type="evidence" value="ECO:0007669"/>
    <property type="project" value="UniProtKB-ARBA"/>
</dbReference>
<evidence type="ECO:0000256" key="3">
    <source>
        <dbReference type="ARBA" id="ARBA00022927"/>
    </source>
</evidence>
<evidence type="ECO:0000256" key="4">
    <source>
        <dbReference type="ARBA" id="ARBA00030094"/>
    </source>
</evidence>
<keyword evidence="2" id="KW-0813">Transport</keyword>
<dbReference type="InterPro" id="IPR008570">
    <property type="entry name" value="ESCRT-II_cplx_Vps25-sub"/>
</dbReference>
<keyword evidence="3" id="KW-0653">Protein transport</keyword>
<dbReference type="FunFam" id="1.10.10.570:FF:000002">
    <property type="entry name" value="Vacuolar protein sorting-associated protein 25"/>
    <property type="match status" value="1"/>
</dbReference>